<dbReference type="FunFam" id="3.30.470.20:FF:000042">
    <property type="entry name" value="Synapsin III"/>
    <property type="match status" value="1"/>
</dbReference>
<sequence>MNYLRRRLSDSNFMANLPNGYMTDLQRPQPPPPPPAAPSPGATPGPGTATAERASSSAPVASPAAPSPGSSGGGGFFSSLSNAVKQTTAAAAATFSEQVGGGSGGAGRGGAAARVLLVIDEPHTDWAKYFKGKKIHGEIDIKVEQAEFSDLNLVAHANGGFSVDMEVLRNGVKVMRSLKPDFVLIRQHAFSMARNGDYRSLVIGLQYAGIPSVNSLHSVYNFCDKPWVFAQMVRLHKKLGTEEFPLIDQTFYPNHKEMLSSTTYPVVVKMGHAHSGMGKVKVDNQHDFQDIASVVALTKTYATAEPFIDAKYDVRVQKIGQNYKAYMRTSVSGNWKTNTGSAMLEQIAMSDRYKLWVDTCSEIFGGLDICAVEALHGKDGRDHIIEVVGSSMPLIGDHQDEDKQLIVELVVNKMAQALPRQRQRDASPGRGSHSQTPSPGALPLGRQTSQQPAGPPAQQRPPPQGKWGAGHQPPRPPRSSRHPPTSHLLALTCALSLSLRWPSTAGPRPPTPGTPIAAAPDPAGPAAPFGPWTPSRQPPAPAPAKSHISAPAACIPGHPADPGSRPPIPASGGRTWGTSSSSPTCLPISPAPGGPTTGYSADICLWSGSAKGLGGSTGWSAAPGPTPETPRPRRPHTPGQPGGSHAPHWATHHAAAATQWPRPCWTSHQATAGTET</sequence>
<feature type="region of interest" description="Disordered" evidence="17">
    <location>
        <begin position="1"/>
        <end position="73"/>
    </location>
</feature>
<evidence type="ECO:0000256" key="4">
    <source>
        <dbReference type="ARBA" id="ARBA00017852"/>
    </source>
</evidence>
<dbReference type="Ensembl" id="ENSSSCT00040073613.1">
    <property type="protein sequence ID" value="ENSSSCP00040031519.1"/>
    <property type="gene ID" value="ENSSSCG00040054162.1"/>
</dbReference>
<feature type="compositionally biased region" description="Low complexity" evidence="17">
    <location>
        <begin position="637"/>
        <end position="661"/>
    </location>
</feature>
<comment type="subunit">
    <text evidence="16">Homodimer. Can form oligomers with SYN2. Interacts with CAPON. Forms a ternary complex with NOS1. Isoform Ib interacts with PRNP.</text>
</comment>
<feature type="domain" description="Synapsin pre-ATP-grasp" evidence="18">
    <location>
        <begin position="113"/>
        <end position="212"/>
    </location>
</feature>
<keyword evidence="8" id="KW-0770">Synapse</keyword>
<dbReference type="PROSITE" id="PS00416">
    <property type="entry name" value="SYNAPSIN_2"/>
    <property type="match status" value="1"/>
</dbReference>
<evidence type="ECO:0000256" key="10">
    <source>
        <dbReference type="ARBA" id="ARBA00023180"/>
    </source>
</evidence>
<evidence type="ECO:0000256" key="3">
    <source>
        <dbReference type="ARBA" id="ARBA00008243"/>
    </source>
</evidence>
<feature type="region of interest" description="Disordered" evidence="17">
    <location>
        <begin position="614"/>
        <end position="676"/>
    </location>
</feature>
<feature type="compositionally biased region" description="Pro residues" evidence="17">
    <location>
        <begin position="28"/>
        <end position="43"/>
    </location>
</feature>
<keyword evidence="13" id="KW-0968">Cytoplasmic vesicle</keyword>
<feature type="compositionally biased region" description="Low complexity" evidence="17">
    <location>
        <begin position="514"/>
        <end position="534"/>
    </location>
</feature>
<evidence type="ECO:0000259" key="18">
    <source>
        <dbReference type="Pfam" id="PF02078"/>
    </source>
</evidence>
<comment type="subcellular location">
    <subcellularLocation>
        <location evidence="1">Cytoplasmic vesicle</location>
        <location evidence="1">Secretory vesicle</location>
        <location evidence="1">Synaptic vesicle</location>
    </subcellularLocation>
    <subcellularLocation>
        <location evidence="2">Golgi apparatus</location>
    </subcellularLocation>
    <subcellularLocation>
        <location evidence="15">Presynapse</location>
    </subcellularLocation>
</comment>
<dbReference type="Proteomes" id="UP000694728">
    <property type="component" value="Unplaced"/>
</dbReference>
<evidence type="ECO:0000256" key="13">
    <source>
        <dbReference type="ARBA" id="ARBA00023329"/>
    </source>
</evidence>
<feature type="domain" description="Synapsin ATP-binding" evidence="19">
    <location>
        <begin position="214"/>
        <end position="416"/>
    </location>
</feature>
<dbReference type="InterPro" id="IPR016185">
    <property type="entry name" value="PreATP-grasp_dom_sf"/>
</dbReference>
<evidence type="ECO:0000256" key="11">
    <source>
        <dbReference type="ARBA" id="ARBA00023203"/>
    </source>
</evidence>
<evidence type="ECO:0000256" key="8">
    <source>
        <dbReference type="ARBA" id="ARBA00023018"/>
    </source>
</evidence>
<keyword evidence="7" id="KW-0677">Repeat</keyword>
<organism evidence="20 22">
    <name type="scientific">Sus scrofa</name>
    <name type="common">Pig</name>
    <dbReference type="NCBI Taxonomy" id="9823"/>
    <lineage>
        <taxon>Eukaryota</taxon>
        <taxon>Metazoa</taxon>
        <taxon>Chordata</taxon>
        <taxon>Craniata</taxon>
        <taxon>Vertebrata</taxon>
        <taxon>Euteleostomi</taxon>
        <taxon>Mammalia</taxon>
        <taxon>Eutheria</taxon>
        <taxon>Laurasiatheria</taxon>
        <taxon>Artiodactyla</taxon>
        <taxon>Suina</taxon>
        <taxon>Suidae</taxon>
        <taxon>Sus</taxon>
    </lineage>
</organism>
<dbReference type="Pfam" id="PF02750">
    <property type="entry name" value="Synapsin_C"/>
    <property type="match status" value="1"/>
</dbReference>
<dbReference type="PANTHER" id="PTHR10841:SF24">
    <property type="entry name" value="SYNAPSIN-1"/>
    <property type="match status" value="1"/>
</dbReference>
<keyword evidence="10" id="KW-0325">Glycoprotein</keyword>
<gene>
    <name evidence="21" type="primary">SYN1</name>
</gene>
<keyword evidence="12" id="KW-0966">Cell projection</keyword>
<dbReference type="Gene3D" id="3.30.470.20">
    <property type="entry name" value="ATP-grasp fold, B domain"/>
    <property type="match status" value="1"/>
</dbReference>
<dbReference type="InterPro" id="IPR019735">
    <property type="entry name" value="Synapsin_CS"/>
</dbReference>
<evidence type="ECO:0000313" key="20">
    <source>
        <dbReference type="Ensembl" id="ENSSSCP00030034539.1"/>
    </source>
</evidence>
<feature type="region of interest" description="Disordered" evidence="17">
    <location>
        <begin position="418"/>
        <end position="485"/>
    </location>
</feature>
<evidence type="ECO:0000256" key="15">
    <source>
        <dbReference type="ARBA" id="ARBA00034106"/>
    </source>
</evidence>
<dbReference type="Ensembl" id="ENSSSCT00050105178.1">
    <property type="protein sequence ID" value="ENSSSCP00050046228.1"/>
    <property type="gene ID" value="ENSSSCG00050076543.1"/>
</dbReference>
<evidence type="ECO:0000256" key="9">
    <source>
        <dbReference type="ARBA" id="ARBA00023034"/>
    </source>
</evidence>
<dbReference type="InterPro" id="IPR001359">
    <property type="entry name" value="Synapsin"/>
</dbReference>
<dbReference type="Proteomes" id="UP000694571">
    <property type="component" value="Unplaced"/>
</dbReference>
<evidence type="ECO:0000256" key="1">
    <source>
        <dbReference type="ARBA" id="ARBA00004234"/>
    </source>
</evidence>
<keyword evidence="5" id="KW-0488">Methylation</keyword>
<evidence type="ECO:0000259" key="19">
    <source>
        <dbReference type="Pfam" id="PF02750"/>
    </source>
</evidence>
<proteinExistence type="inferred from homology"/>
<evidence type="ECO:0000256" key="17">
    <source>
        <dbReference type="SAM" id="MobiDB-lite"/>
    </source>
</evidence>
<dbReference type="GO" id="GO:0008021">
    <property type="term" value="C:synaptic vesicle"/>
    <property type="evidence" value="ECO:0007669"/>
    <property type="project" value="UniProtKB-SubCell"/>
</dbReference>
<protein>
    <recommendedName>
        <fullName evidence="4">Synapsin-1</fullName>
    </recommendedName>
    <alternativeName>
        <fullName evidence="14">Synapsin I</fullName>
    </alternativeName>
</protein>
<dbReference type="SUPFAM" id="SSF52440">
    <property type="entry name" value="PreATP-grasp domain"/>
    <property type="match status" value="1"/>
</dbReference>
<evidence type="ECO:0000256" key="16">
    <source>
        <dbReference type="ARBA" id="ARBA00046960"/>
    </source>
</evidence>
<feature type="compositionally biased region" description="Polar residues" evidence="17">
    <location>
        <begin position="666"/>
        <end position="676"/>
    </location>
</feature>
<accession>A0A8D0XH47</accession>
<dbReference type="Proteomes" id="UP000694570">
    <property type="component" value="Unplaced"/>
</dbReference>
<dbReference type="PANTHER" id="PTHR10841">
    <property type="entry name" value="SYNAPSIN"/>
    <property type="match status" value="1"/>
</dbReference>
<evidence type="ECO:0000256" key="12">
    <source>
        <dbReference type="ARBA" id="ARBA00023273"/>
    </source>
</evidence>
<keyword evidence="11" id="KW-0009">Actin-binding</keyword>
<dbReference type="FunFam" id="3.40.50.20:FF:000008">
    <property type="entry name" value="Synapsin III"/>
    <property type="match status" value="1"/>
</dbReference>
<dbReference type="AlphaFoldDB" id="A0A8D0XH47"/>
<dbReference type="FunFam" id="3.30.1490.20:FF:000008">
    <property type="entry name" value="Synapsin I"/>
    <property type="match status" value="1"/>
</dbReference>
<dbReference type="Gene3D" id="3.30.1490.20">
    <property type="entry name" value="ATP-grasp fold, A domain"/>
    <property type="match status" value="1"/>
</dbReference>
<evidence type="ECO:0000256" key="14">
    <source>
        <dbReference type="ARBA" id="ARBA00029646"/>
    </source>
</evidence>
<keyword evidence="9" id="KW-0333">Golgi apparatus</keyword>
<dbReference type="InterPro" id="IPR019736">
    <property type="entry name" value="Synapsin_P_site"/>
</dbReference>
<name>A0A8D0XH47_PIG</name>
<dbReference type="Proteomes" id="UP000694722">
    <property type="component" value="Unplaced"/>
</dbReference>
<evidence type="ECO:0000256" key="2">
    <source>
        <dbReference type="ARBA" id="ARBA00004555"/>
    </source>
</evidence>
<feature type="compositionally biased region" description="Low complexity" evidence="17">
    <location>
        <begin position="571"/>
        <end position="584"/>
    </location>
</feature>
<evidence type="ECO:0000256" key="6">
    <source>
        <dbReference type="ARBA" id="ARBA00022553"/>
    </source>
</evidence>
<keyword evidence="6" id="KW-0597">Phosphoprotein</keyword>
<feature type="compositionally biased region" description="Low complexity" evidence="17">
    <location>
        <begin position="44"/>
        <end position="69"/>
    </location>
</feature>
<dbReference type="PRINTS" id="PR01368">
    <property type="entry name" value="SYNAPSIN"/>
</dbReference>
<dbReference type="GO" id="GO:0007269">
    <property type="term" value="P:neurotransmitter secretion"/>
    <property type="evidence" value="ECO:0007669"/>
    <property type="project" value="InterPro"/>
</dbReference>
<dbReference type="GO" id="GO:0003779">
    <property type="term" value="F:actin binding"/>
    <property type="evidence" value="ECO:0007669"/>
    <property type="project" value="UniProtKB-KW"/>
</dbReference>
<reference evidence="20" key="1">
    <citation type="submission" date="2025-05" db="UniProtKB">
        <authorList>
            <consortium name="Ensembl"/>
        </authorList>
    </citation>
    <scope>IDENTIFICATION</scope>
</reference>
<feature type="region of interest" description="Disordered" evidence="17">
    <location>
        <begin position="502"/>
        <end position="591"/>
    </location>
</feature>
<feature type="compositionally biased region" description="Pro residues" evidence="17">
    <location>
        <begin position="453"/>
        <end position="464"/>
    </location>
</feature>
<evidence type="ECO:0000313" key="22">
    <source>
        <dbReference type="Proteomes" id="UP000694570"/>
    </source>
</evidence>
<dbReference type="GO" id="GO:0005794">
    <property type="term" value="C:Golgi apparatus"/>
    <property type="evidence" value="ECO:0007669"/>
    <property type="project" value="UniProtKB-SubCell"/>
</dbReference>
<dbReference type="SUPFAM" id="SSF56059">
    <property type="entry name" value="Glutathione synthetase ATP-binding domain-like"/>
    <property type="match status" value="1"/>
</dbReference>
<dbReference type="InterPro" id="IPR020897">
    <property type="entry name" value="Synapsin_pre-ATP-grasp_dom"/>
</dbReference>
<dbReference type="Proteomes" id="UP000694725">
    <property type="component" value="Unplaced"/>
</dbReference>
<evidence type="ECO:0000256" key="5">
    <source>
        <dbReference type="ARBA" id="ARBA00022481"/>
    </source>
</evidence>
<dbReference type="PROSITE" id="PS00415">
    <property type="entry name" value="SYNAPSIN_1"/>
    <property type="match status" value="1"/>
</dbReference>
<dbReference type="Ensembl" id="ENSSSCT00045039574.1">
    <property type="protein sequence ID" value="ENSSSCP00045027549.1"/>
    <property type="gene ID" value="ENSSSCG00045023083.1"/>
</dbReference>
<dbReference type="Gene3D" id="3.40.50.20">
    <property type="match status" value="1"/>
</dbReference>
<dbReference type="InterPro" id="IPR013815">
    <property type="entry name" value="ATP_grasp_subdomain_1"/>
</dbReference>
<dbReference type="Pfam" id="PF02078">
    <property type="entry name" value="Synapsin"/>
    <property type="match status" value="1"/>
</dbReference>
<dbReference type="GO" id="GO:0005524">
    <property type="term" value="F:ATP binding"/>
    <property type="evidence" value="ECO:0007669"/>
    <property type="project" value="InterPro"/>
</dbReference>
<evidence type="ECO:0000313" key="21">
    <source>
        <dbReference type="Ensembl" id="ENSSSCP00065048010.1"/>
    </source>
</evidence>
<dbReference type="InterPro" id="IPR020898">
    <property type="entry name" value="Synapsin_ATP-bd_dom"/>
</dbReference>
<evidence type="ECO:0000256" key="7">
    <source>
        <dbReference type="ARBA" id="ARBA00022737"/>
    </source>
</evidence>
<dbReference type="Ensembl" id="ENSSSCT00065107674.1">
    <property type="protein sequence ID" value="ENSSSCP00065048010.1"/>
    <property type="gene ID" value="ENSSSCG00065077481.1"/>
</dbReference>
<dbReference type="Pfam" id="PF10581">
    <property type="entry name" value="Synapsin_N"/>
    <property type="match status" value="1"/>
</dbReference>
<dbReference type="Ensembl" id="ENSSSCT00030075582.1">
    <property type="protein sequence ID" value="ENSSSCP00030034539.1"/>
    <property type="gene ID" value="ENSSSCG00030054199.1"/>
</dbReference>
<comment type="similarity">
    <text evidence="3">Belongs to the synapsin family.</text>
</comment>